<dbReference type="RefSeq" id="WP_248432692.1">
    <property type="nucleotide sequence ID" value="NZ_CP096205.1"/>
</dbReference>
<name>A0ABY4KBS4_9FLAO</name>
<keyword evidence="2" id="KW-1185">Reference proteome</keyword>
<gene>
    <name evidence="1" type="ORF">M0M57_08875</name>
</gene>
<dbReference type="EMBL" id="CP096205">
    <property type="protein sequence ID" value="UPQ77745.1"/>
    <property type="molecule type" value="Genomic_DNA"/>
</dbReference>
<proteinExistence type="predicted"/>
<evidence type="ECO:0000313" key="2">
    <source>
        <dbReference type="Proteomes" id="UP000830583"/>
    </source>
</evidence>
<protein>
    <recommendedName>
        <fullName evidence="3">Restriction endonuclease type IV Mrr domain-containing protein</fullName>
    </recommendedName>
</protein>
<dbReference type="Proteomes" id="UP000830583">
    <property type="component" value="Chromosome"/>
</dbReference>
<evidence type="ECO:0000313" key="1">
    <source>
        <dbReference type="EMBL" id="UPQ77745.1"/>
    </source>
</evidence>
<sequence length="871" mass="104694">MTNLNLYNFPSIKNDQLFEDFVLDLFNDINNTKSFEKYGRSGQGQKGIDIISNELKIVIQCKLRDGESNQKKIVQNLKKSLNDDFDAFLIFNASHNIKYKTFIFASNWKNDTELTDECIRLSNSSNLIVEYWSWERLQAQISENIIKKYYPYLSEINQPFISKKYFFSFENSIDKTKEIDEQLYEYLSLLFKDIQVLPDYLFVNNYPFNSNEEMSYCHNFTLFFSNQNLIPFFDSITIQDNTITNKFSSQKKEKITTSIIEILNRNNILNVENRQTGFKKEIFINQNKIYTKIDELEQFSFKVSLGIKQEKHSDSFDELSFLGYYNYKLGDYFSSLEYFFRAKEIAKSQESDIKVILCNENIYNLGRLVEFYFHKKLGASELVKKSRNVKEEAVNLKDYNKEIYSVISDYTFLKDSKIKIYNVSKKIVDTYNSYLKGGYSNNNYYQELLYRFDKIQTFLHKNFIVYEHFLDYNEIIEAFVEGIFATLNIKNNYDLNSFDDYLLSHLILFSETDQLNRIYNRYNINKFDYNRTSFDGYDFFSIFNNYVDDFGEKLDKSLESYDTETKNIFVEKHVKYLKNLLFFCGVINFNEIELKVITKKVFGLLETILKNNKLKYLINNKYFNLFFLRQRKNIEIIDLKKFLAISLSNKEIFSSELTYIMADYLQVKKVKFDSKEFKDFVINFNLKNIINHNTSDVLDTNNYGLFLKKLYTSKQLKVIKNIIYERLDANYSANIFYLSVIYDFIKIDEKNYLISFVNGCKNYYPIQNLNFQFKNYLIDDLINMYLKSNKDFKDNFINDFKKIDTYYDWIFDLENFDYKDFNTNWLDKYNTIHYYNYFRKSKKLKSYLKELIDLNYDHKLFLKYREIYFVG</sequence>
<evidence type="ECO:0008006" key="3">
    <source>
        <dbReference type="Google" id="ProtNLM"/>
    </source>
</evidence>
<accession>A0ABY4KBS4</accession>
<organism evidence="1 2">
    <name type="scientific">Flavobacterium azooxidireducens</name>
    <dbReference type="NCBI Taxonomy" id="1871076"/>
    <lineage>
        <taxon>Bacteria</taxon>
        <taxon>Pseudomonadati</taxon>
        <taxon>Bacteroidota</taxon>
        <taxon>Flavobacteriia</taxon>
        <taxon>Flavobacteriales</taxon>
        <taxon>Flavobacteriaceae</taxon>
        <taxon>Flavobacterium</taxon>
    </lineage>
</organism>
<reference evidence="1" key="1">
    <citation type="submission" date="2022-04" db="EMBL/GenBank/DDBJ databases">
        <title>Consumption of N2O by Flavobacterium azooxidireducens sp. nov. isolated from Decomposing Leaf Litter of Phragmites australis (Cav.).</title>
        <authorList>
            <person name="Behrendt U."/>
            <person name="Spanner T."/>
            <person name="Augustin J."/>
            <person name="Horn M.A."/>
            <person name="Kolb S."/>
            <person name="Ulrich A."/>
        </authorList>
    </citation>
    <scope>NUCLEOTIDE SEQUENCE</scope>
    <source>
        <strain evidence="1">IGB 4-14</strain>
    </source>
</reference>